<evidence type="ECO:0000313" key="5">
    <source>
        <dbReference type="Proteomes" id="UP000824120"/>
    </source>
</evidence>
<comment type="caution">
    <text evidence="4">The sequence shown here is derived from an EMBL/GenBank/DDBJ whole genome shotgun (WGS) entry which is preliminary data.</text>
</comment>
<evidence type="ECO:0000256" key="2">
    <source>
        <dbReference type="SAM" id="Phobius"/>
    </source>
</evidence>
<dbReference type="EMBL" id="JACXVP010000011">
    <property type="protein sequence ID" value="KAG5577218.1"/>
    <property type="molecule type" value="Genomic_DNA"/>
</dbReference>
<accession>A0A9J5WNS6</accession>
<reference evidence="4 5" key="1">
    <citation type="submission" date="2020-09" db="EMBL/GenBank/DDBJ databases">
        <title>De no assembly of potato wild relative species, Solanum commersonii.</title>
        <authorList>
            <person name="Cho K."/>
        </authorList>
    </citation>
    <scope>NUCLEOTIDE SEQUENCE [LARGE SCALE GENOMIC DNA]</scope>
    <source>
        <strain evidence="4">LZ3.2</strain>
        <tissue evidence="4">Leaf</tissue>
    </source>
</reference>
<keyword evidence="2" id="KW-0812">Transmembrane</keyword>
<evidence type="ECO:0000313" key="4">
    <source>
        <dbReference type="EMBL" id="KAG5577218.1"/>
    </source>
</evidence>
<keyword evidence="2" id="KW-0472">Membrane</keyword>
<keyword evidence="5" id="KW-1185">Reference proteome</keyword>
<dbReference type="Pfam" id="PF13962">
    <property type="entry name" value="PGG"/>
    <property type="match status" value="1"/>
</dbReference>
<evidence type="ECO:0000256" key="1">
    <source>
        <dbReference type="SAM" id="MobiDB-lite"/>
    </source>
</evidence>
<dbReference type="InterPro" id="IPR026961">
    <property type="entry name" value="PGG_dom"/>
</dbReference>
<sequence>MATSLGAERCEQDSKREERSERDLRERQKEAIVHIKAQAITKLMKNTANSCMIVTTLIATMVFVAGFTVPGDNNGVDVALFSSIVSIIMFLSIPTSHHAEDDFLSIDHTDWEPKLIAACVGVSNSDKVDQPALELGTGKGKASAQLGLYFHLHFSHRYFRLLKLQSFPKPLFLTIQPNGDWCREDWDEREEERPGRSLVRRVQHIKLGEESVCG</sequence>
<protein>
    <recommendedName>
        <fullName evidence="3">PGG domain-containing protein</fullName>
    </recommendedName>
</protein>
<dbReference type="OrthoDB" id="1652385at2759"/>
<keyword evidence="2" id="KW-1133">Transmembrane helix</keyword>
<dbReference type="PANTHER" id="PTHR24177">
    <property type="entry name" value="CASKIN"/>
    <property type="match status" value="1"/>
</dbReference>
<gene>
    <name evidence="4" type="ORF">H5410_057352</name>
</gene>
<organism evidence="4 5">
    <name type="scientific">Solanum commersonii</name>
    <name type="common">Commerson's wild potato</name>
    <name type="synonym">Commerson's nightshade</name>
    <dbReference type="NCBI Taxonomy" id="4109"/>
    <lineage>
        <taxon>Eukaryota</taxon>
        <taxon>Viridiplantae</taxon>
        <taxon>Streptophyta</taxon>
        <taxon>Embryophyta</taxon>
        <taxon>Tracheophyta</taxon>
        <taxon>Spermatophyta</taxon>
        <taxon>Magnoliopsida</taxon>
        <taxon>eudicotyledons</taxon>
        <taxon>Gunneridae</taxon>
        <taxon>Pentapetalae</taxon>
        <taxon>asterids</taxon>
        <taxon>lamiids</taxon>
        <taxon>Solanales</taxon>
        <taxon>Solanaceae</taxon>
        <taxon>Solanoideae</taxon>
        <taxon>Solaneae</taxon>
        <taxon>Solanum</taxon>
    </lineage>
</organism>
<dbReference type="Proteomes" id="UP000824120">
    <property type="component" value="Chromosome 11"/>
</dbReference>
<dbReference type="AlphaFoldDB" id="A0A9J5WNS6"/>
<evidence type="ECO:0000259" key="3">
    <source>
        <dbReference type="Pfam" id="PF13962"/>
    </source>
</evidence>
<feature type="transmembrane region" description="Helical" evidence="2">
    <location>
        <begin position="51"/>
        <end position="69"/>
    </location>
</feature>
<proteinExistence type="predicted"/>
<name>A0A9J5WNS6_SOLCO</name>
<feature type="compositionally biased region" description="Basic and acidic residues" evidence="1">
    <location>
        <begin position="8"/>
        <end position="25"/>
    </location>
</feature>
<feature type="region of interest" description="Disordered" evidence="1">
    <location>
        <begin position="1"/>
        <end position="25"/>
    </location>
</feature>
<feature type="domain" description="PGG" evidence="3">
    <location>
        <begin position="43"/>
        <end position="73"/>
    </location>
</feature>
<dbReference type="PANTHER" id="PTHR24177:SF365">
    <property type="entry name" value="ANKYRIN REPEAT-CONTAINING PROTEIN NPR4-LIKE ISOFORM X1"/>
    <property type="match status" value="1"/>
</dbReference>
<feature type="transmembrane region" description="Helical" evidence="2">
    <location>
        <begin position="75"/>
        <end position="93"/>
    </location>
</feature>
<dbReference type="GO" id="GO:0016020">
    <property type="term" value="C:membrane"/>
    <property type="evidence" value="ECO:0007669"/>
    <property type="project" value="TreeGrafter"/>
</dbReference>